<dbReference type="AlphaFoldDB" id="A0A848LKY4"/>
<dbReference type="Proteomes" id="UP000518300">
    <property type="component" value="Unassembled WGS sequence"/>
</dbReference>
<keyword evidence="4" id="KW-1185">Reference proteome</keyword>
<reference evidence="3 4" key="1">
    <citation type="submission" date="2020-04" db="EMBL/GenBank/DDBJ databases">
        <title>Draft genome of Pyxidicoccus fallax type strain.</title>
        <authorList>
            <person name="Whitworth D.E."/>
        </authorList>
    </citation>
    <scope>NUCLEOTIDE SEQUENCE [LARGE SCALE GENOMIC DNA]</scope>
    <source>
        <strain evidence="3 4">DSM 14698</strain>
    </source>
</reference>
<feature type="region of interest" description="Disordered" evidence="1">
    <location>
        <begin position="57"/>
        <end position="98"/>
    </location>
</feature>
<protein>
    <submittedName>
        <fullName evidence="3">DUF2380 domain-containing protein</fullName>
    </submittedName>
</protein>
<feature type="signal peptide" evidence="2">
    <location>
        <begin position="1"/>
        <end position="27"/>
    </location>
</feature>
<organism evidence="3 4">
    <name type="scientific">Pyxidicoccus fallax</name>
    <dbReference type="NCBI Taxonomy" id="394095"/>
    <lineage>
        <taxon>Bacteria</taxon>
        <taxon>Pseudomonadati</taxon>
        <taxon>Myxococcota</taxon>
        <taxon>Myxococcia</taxon>
        <taxon>Myxococcales</taxon>
        <taxon>Cystobacterineae</taxon>
        <taxon>Myxococcaceae</taxon>
        <taxon>Pyxidicoccus</taxon>
    </lineage>
</organism>
<dbReference type="PROSITE" id="PS51257">
    <property type="entry name" value="PROKAR_LIPOPROTEIN"/>
    <property type="match status" value="1"/>
</dbReference>
<evidence type="ECO:0000256" key="2">
    <source>
        <dbReference type="SAM" id="SignalP"/>
    </source>
</evidence>
<evidence type="ECO:0000256" key="1">
    <source>
        <dbReference type="SAM" id="MobiDB-lite"/>
    </source>
</evidence>
<comment type="caution">
    <text evidence="3">The sequence shown here is derived from an EMBL/GenBank/DDBJ whole genome shotgun (WGS) entry which is preliminary data.</text>
</comment>
<gene>
    <name evidence="3" type="ORF">HG543_26815</name>
</gene>
<evidence type="ECO:0000313" key="3">
    <source>
        <dbReference type="EMBL" id="NMO18447.1"/>
    </source>
</evidence>
<keyword evidence="2" id="KW-0732">Signal</keyword>
<evidence type="ECO:0000313" key="4">
    <source>
        <dbReference type="Proteomes" id="UP000518300"/>
    </source>
</evidence>
<name>A0A848LKY4_9BACT</name>
<feature type="chain" id="PRO_5033067675" evidence="2">
    <location>
        <begin position="28"/>
        <end position="530"/>
    </location>
</feature>
<sequence length="530" mass="57312">MRIDAPLFRWKGLILACAVLTTGCASMAPPPSQGMPPSDTPAWAAALGEAEVPGYERPRALASSPRIPPEPEGPQRLHRRRDSRTTLTRAGPGRAAGNAGGVLIRGASALQRQRATESRQAVFAAMVDAKNSLDALTGTLSRLETRPPSFRNRGLSGVNGAFTPHLDYGSKQLPWLHGALAGVTAATQVASEVADPDMGLALLRMSGPRLQAALSGIMLLAAWVDFLNLSDVVLRECPAYSVEKLVVDMHRVQGLVEPSMTALASADPTRVEAVATALPELMSELTREFHFLREEASRAMERAGQVMAVTQFVEMLTMASAMKLALPRVPPAAPSTLSTTLVMGANGVMVGSQVVVSAEWVEMMRRLVQAGVISSVAVSAAVRIHAGMMMAQGSGDLPKGVRDALGEGPEVRAMRETGRAGAGMSEAPKHHVLPREHREWFEQRGFTGDMDIDQFCVRMEAAHHQAIHGGGDWRMGRMWPGEWSRMLMGALRDAEMLAGRMLTPNEILNIVAERMRRYEVPMNFVSWRGR</sequence>
<proteinExistence type="predicted"/>
<dbReference type="Pfam" id="PF09533">
    <property type="entry name" value="DUF2380"/>
    <property type="match status" value="1"/>
</dbReference>
<accession>A0A848LKY4</accession>
<dbReference type="InterPro" id="IPR011755">
    <property type="entry name" value="CHP02269_MYXXA"/>
</dbReference>
<dbReference type="EMBL" id="JABBJJ010000137">
    <property type="protein sequence ID" value="NMO18447.1"/>
    <property type="molecule type" value="Genomic_DNA"/>
</dbReference>